<dbReference type="EMBL" id="GANP01009525">
    <property type="protein sequence ID" value="JAB74943.1"/>
    <property type="molecule type" value="mRNA"/>
</dbReference>
<dbReference type="GO" id="GO:0005634">
    <property type="term" value="C:nucleus"/>
    <property type="evidence" value="ECO:0007669"/>
    <property type="project" value="UniProtKB-SubCell"/>
</dbReference>
<feature type="compositionally biased region" description="Pro residues" evidence="7">
    <location>
        <begin position="413"/>
        <end position="425"/>
    </location>
</feature>
<proteinExistence type="evidence at transcript level"/>
<feature type="domain" description="BTB" evidence="8">
    <location>
        <begin position="31"/>
        <end position="96"/>
    </location>
</feature>
<keyword evidence="2" id="KW-0805">Transcription regulation</keyword>
<feature type="region of interest" description="Disordered" evidence="7">
    <location>
        <begin position="123"/>
        <end position="198"/>
    </location>
</feature>
<feature type="compositionally biased region" description="Polar residues" evidence="7">
    <location>
        <begin position="334"/>
        <end position="345"/>
    </location>
</feature>
<dbReference type="FunFam" id="3.30.710.10:FF:000120">
    <property type="entry name" value="Bric a brac 2, isoform B"/>
    <property type="match status" value="1"/>
</dbReference>
<feature type="compositionally biased region" description="Polar residues" evidence="7">
    <location>
        <begin position="134"/>
        <end position="146"/>
    </location>
</feature>
<keyword evidence="5" id="KW-0539">Nucleus</keyword>
<dbReference type="InterPro" id="IPR011333">
    <property type="entry name" value="SKP1/BTB/POZ_sf"/>
</dbReference>
<dbReference type="GO" id="GO:0003680">
    <property type="term" value="F:minor groove of adenine-thymine-rich DNA binding"/>
    <property type="evidence" value="ECO:0007669"/>
    <property type="project" value="UniProtKB-ARBA"/>
</dbReference>
<evidence type="ECO:0000256" key="4">
    <source>
        <dbReference type="ARBA" id="ARBA00023163"/>
    </source>
</evidence>
<evidence type="ECO:0000313" key="9">
    <source>
        <dbReference type="EMBL" id="JAB74943.1"/>
    </source>
</evidence>
<dbReference type="Pfam" id="PF00651">
    <property type="entry name" value="BTB"/>
    <property type="match status" value="1"/>
</dbReference>
<accession>V5HMT0</accession>
<dbReference type="SMART" id="SM00225">
    <property type="entry name" value="BTB"/>
    <property type="match status" value="1"/>
</dbReference>
<protein>
    <submittedName>
        <fullName evidence="9">Putative bric a brac 1</fullName>
    </submittedName>
</protein>
<evidence type="ECO:0000256" key="2">
    <source>
        <dbReference type="ARBA" id="ARBA00023015"/>
    </source>
</evidence>
<keyword evidence="3" id="KW-0238">DNA-binding</keyword>
<dbReference type="AlphaFoldDB" id="V5HMT0"/>
<dbReference type="GO" id="GO:0006357">
    <property type="term" value="P:regulation of transcription by RNA polymerase II"/>
    <property type="evidence" value="ECO:0007669"/>
    <property type="project" value="TreeGrafter"/>
</dbReference>
<dbReference type="SUPFAM" id="SSF54695">
    <property type="entry name" value="POZ domain"/>
    <property type="match status" value="1"/>
</dbReference>
<sequence>MGSQQFCLKWNNHQSNMLVVFEQLLSNEALVDVTLACEGHSLKAHRMVLSACSPFFQALFVENPCQHPIVILKDMRYMDLKAIVEFMYKGEVNVSQDQLSALLKTAEALKVKGLAEVTGDNRHGVVSVDGADSRTISTARAESPTMSKRKRGRPRRRSRSDSNKSDSEDQGAPPATRIKTPESPEVIEDGSLSSDRVTAVAAESPAAVRTSSGTVLTAVSSSSATVVSSNKVVEGLRASALVANNSMSSQHTIDSVGDDTGADDADFEVEPSNLLEQSMTTENVPVFAAVASSSSSQAAALASESQQSHPKASPSDIPALVHVPASLPSDISISSQLDIKPSPSSLIPPFEEQALSPAVPPQPSGSGSGDGSSGAMMMAFTDMSGVPAIAGPSNYHPDKQQSTPSHGRYSPPTHTPRPHAPPVFPLPKWSTASSSQVACHATWFAATIGLTACYCFCEVLSGKFSGAS</sequence>
<evidence type="ECO:0000256" key="3">
    <source>
        <dbReference type="ARBA" id="ARBA00023125"/>
    </source>
</evidence>
<dbReference type="InterPro" id="IPR051095">
    <property type="entry name" value="Dros_DevTransReg"/>
</dbReference>
<evidence type="ECO:0000256" key="6">
    <source>
        <dbReference type="ARBA" id="ARBA00058541"/>
    </source>
</evidence>
<keyword evidence="4" id="KW-0804">Transcription</keyword>
<dbReference type="GO" id="GO:0046660">
    <property type="term" value="P:female sex differentiation"/>
    <property type="evidence" value="ECO:0007669"/>
    <property type="project" value="UniProtKB-ARBA"/>
</dbReference>
<dbReference type="PANTHER" id="PTHR23110">
    <property type="entry name" value="BTB DOMAIN TRANSCRIPTION FACTOR"/>
    <property type="match status" value="1"/>
</dbReference>
<organism evidence="9">
    <name type="scientific">Ixodes ricinus</name>
    <name type="common">Common tick</name>
    <name type="synonym">Acarus ricinus</name>
    <dbReference type="NCBI Taxonomy" id="34613"/>
    <lineage>
        <taxon>Eukaryota</taxon>
        <taxon>Metazoa</taxon>
        <taxon>Ecdysozoa</taxon>
        <taxon>Arthropoda</taxon>
        <taxon>Chelicerata</taxon>
        <taxon>Arachnida</taxon>
        <taxon>Acari</taxon>
        <taxon>Parasitiformes</taxon>
        <taxon>Ixodida</taxon>
        <taxon>Ixodoidea</taxon>
        <taxon>Ixodidae</taxon>
        <taxon>Ixodinae</taxon>
        <taxon>Ixodes</taxon>
    </lineage>
</organism>
<dbReference type="CDD" id="cd18315">
    <property type="entry name" value="BTB_POZ_BAB-like"/>
    <property type="match status" value="1"/>
</dbReference>
<dbReference type="Gene3D" id="3.30.710.10">
    <property type="entry name" value="Potassium Channel Kv1.1, Chain A"/>
    <property type="match status" value="1"/>
</dbReference>
<evidence type="ECO:0000256" key="5">
    <source>
        <dbReference type="ARBA" id="ARBA00023242"/>
    </source>
</evidence>
<feature type="compositionally biased region" description="Basic residues" evidence="7">
    <location>
        <begin position="147"/>
        <end position="158"/>
    </location>
</feature>
<comment type="function">
    <text evidence="6">Probably acts as a transcriptional regulator. Required for the specification of the tarsal segment. Also involved in antenna development.</text>
</comment>
<dbReference type="InterPro" id="IPR000210">
    <property type="entry name" value="BTB/POZ_dom"/>
</dbReference>
<evidence type="ECO:0000256" key="7">
    <source>
        <dbReference type="SAM" id="MobiDB-lite"/>
    </source>
</evidence>
<dbReference type="PANTHER" id="PTHR23110:SF109">
    <property type="entry name" value="FI07618P-RELATED"/>
    <property type="match status" value="1"/>
</dbReference>
<evidence type="ECO:0000256" key="1">
    <source>
        <dbReference type="ARBA" id="ARBA00004123"/>
    </source>
</evidence>
<feature type="region of interest" description="Disordered" evidence="7">
    <location>
        <begin position="334"/>
        <end position="427"/>
    </location>
</feature>
<reference evidence="9" key="1">
    <citation type="journal article" date="2015" name="Sci. Rep.">
        <title>Tissue- and time-dependent transcription in Ixodes ricinus salivary glands and midguts when blood feeding on the vertebrate host.</title>
        <authorList>
            <person name="Kotsyfakis M."/>
            <person name="Schwarz A."/>
            <person name="Erhart J."/>
            <person name="Ribeiro J.M."/>
        </authorList>
    </citation>
    <scope>NUCLEOTIDE SEQUENCE</scope>
    <source>
        <tissue evidence="9">Salivary gland and midgut</tissue>
    </source>
</reference>
<name>V5HMT0_IXORI</name>
<dbReference type="PROSITE" id="PS50097">
    <property type="entry name" value="BTB"/>
    <property type="match status" value="1"/>
</dbReference>
<comment type="subcellular location">
    <subcellularLocation>
        <location evidence="1">Nucleus</location>
    </subcellularLocation>
</comment>
<evidence type="ECO:0000259" key="8">
    <source>
        <dbReference type="PROSITE" id="PS50097"/>
    </source>
</evidence>